<comment type="caution">
    <text evidence="1">The sequence shown here is derived from an EMBL/GenBank/DDBJ whole genome shotgun (WGS) entry which is preliminary data.</text>
</comment>
<dbReference type="Proteomes" id="UP000269493">
    <property type="component" value="Unassembled WGS sequence"/>
</dbReference>
<dbReference type="EMBL" id="RBXN01000004">
    <property type="protein sequence ID" value="RKT58329.1"/>
    <property type="molecule type" value="Genomic_DNA"/>
</dbReference>
<name>A0A495WAA0_9BACT</name>
<protein>
    <submittedName>
        <fullName evidence="1">Uncharacterized protein</fullName>
    </submittedName>
</protein>
<sequence length="52" mass="6044">MFVLKRNVTGYSSPARDYEKRCKVTIYLPDNQIKGIFFANGNTERANFLNNK</sequence>
<evidence type="ECO:0000313" key="2">
    <source>
        <dbReference type="Proteomes" id="UP000269493"/>
    </source>
</evidence>
<evidence type="ECO:0000313" key="1">
    <source>
        <dbReference type="EMBL" id="RKT58329.1"/>
    </source>
</evidence>
<keyword evidence="2" id="KW-1185">Reference proteome</keyword>
<proteinExistence type="predicted"/>
<organism evidence="1 2">
    <name type="scientific">Coprobacter fastidiosus NSB1 = JCM 33896</name>
    <dbReference type="NCBI Taxonomy" id="1349822"/>
    <lineage>
        <taxon>Bacteria</taxon>
        <taxon>Pseudomonadati</taxon>
        <taxon>Bacteroidota</taxon>
        <taxon>Bacteroidia</taxon>
        <taxon>Bacteroidales</taxon>
        <taxon>Barnesiellaceae</taxon>
        <taxon>Coprobacter</taxon>
    </lineage>
</organism>
<reference evidence="1 2" key="1">
    <citation type="submission" date="2018-10" db="EMBL/GenBank/DDBJ databases">
        <title>Genomic Encyclopedia of Archaeal and Bacterial Type Strains, Phase II (KMG-II): from individual species to whole genera.</title>
        <authorList>
            <person name="Goeker M."/>
        </authorList>
    </citation>
    <scope>NUCLEOTIDE SEQUENCE [LARGE SCALE GENOMIC DNA]</scope>
    <source>
        <strain evidence="1 2">NSB1</strain>
    </source>
</reference>
<accession>A0A495WAA0</accession>
<dbReference type="AlphaFoldDB" id="A0A495WAA0"/>
<gene>
    <name evidence="1" type="ORF">BC742_1402</name>
</gene>